<name>A0ABZ0QKR7_9FIRM</name>
<organism evidence="4 5">
    <name type="scientific">Thermaerobacter composti</name>
    <dbReference type="NCBI Taxonomy" id="554949"/>
    <lineage>
        <taxon>Bacteria</taxon>
        <taxon>Bacillati</taxon>
        <taxon>Bacillota</taxon>
        <taxon>Clostridia</taxon>
        <taxon>Eubacteriales</taxon>
        <taxon>Clostridiales Family XVII. Incertae Sedis</taxon>
        <taxon>Thermaerobacter</taxon>
    </lineage>
</organism>
<sequence>MSPVSDEPGTAPEPPSGDAAGPAPAAPAPYLPRGARGPGIDRPVLPEATYRRRQDALRAAAAAAGLDAVLAVGRAFYERGGDVAFLCGHHAPAPTAAAVPGYEGWGQSLLLVPRRGPVVLIADAARPETVVADRVDLTPAHPTALRTWIQRLGLTAGRIGVAGTDLWSWAAFRAAAQALPGVEWVPADALVRRARRVKDPEEQELLARAAAVADVGLAAALEVLRPGLSEQQLGAAGTAAALAAGADFVRYFRVHAGAWSLLSFRWPQATDRRVQPGEAVAFDIIGACQGYQFDVLRTALLEPVHPELERLAAATAACLEAVLARCRPGTPVAALLAAAEEAAASFGLAGHLAPLLGHGIGLETVEEPLLMPGVDDRLEAGMVLCIEPALRVPGLDGYSIEEMVVVEAAGPRILTRTPRRPRAGGSPGAAAAGS</sequence>
<dbReference type="InterPro" id="IPR029149">
    <property type="entry name" value="Creatin/AminoP/Spt16_N"/>
</dbReference>
<evidence type="ECO:0000313" key="5">
    <source>
        <dbReference type="Proteomes" id="UP001304683"/>
    </source>
</evidence>
<dbReference type="SUPFAM" id="SSF55920">
    <property type="entry name" value="Creatinase/aminopeptidase"/>
    <property type="match status" value="1"/>
</dbReference>
<dbReference type="Pfam" id="PF01321">
    <property type="entry name" value="Creatinase_N"/>
    <property type="match status" value="1"/>
</dbReference>
<dbReference type="EMBL" id="CP132508">
    <property type="protein sequence ID" value="WPD18085.1"/>
    <property type="molecule type" value="Genomic_DNA"/>
</dbReference>
<evidence type="ECO:0000259" key="2">
    <source>
        <dbReference type="Pfam" id="PF00557"/>
    </source>
</evidence>
<dbReference type="InterPro" id="IPR036005">
    <property type="entry name" value="Creatinase/aminopeptidase-like"/>
</dbReference>
<accession>A0ABZ0QKR7</accession>
<dbReference type="InterPro" id="IPR000587">
    <property type="entry name" value="Creatinase_N"/>
</dbReference>
<dbReference type="PANTHER" id="PTHR46112">
    <property type="entry name" value="AMINOPEPTIDASE"/>
    <property type="match status" value="1"/>
</dbReference>
<dbReference type="SUPFAM" id="SSF53092">
    <property type="entry name" value="Creatinase/prolidase N-terminal domain"/>
    <property type="match status" value="1"/>
</dbReference>
<dbReference type="Pfam" id="PF00557">
    <property type="entry name" value="Peptidase_M24"/>
    <property type="match status" value="1"/>
</dbReference>
<keyword evidence="5" id="KW-1185">Reference proteome</keyword>
<reference evidence="4 5" key="1">
    <citation type="submission" date="2023-08" db="EMBL/GenBank/DDBJ databases">
        <title>Genome sequence of Thermaerobacter compostii strain Ins1, a spore-forming filamentous bacterium isolated from a deep geothermal reservoir.</title>
        <authorList>
            <person name="Bregnard D."/>
            <person name="Gonzalez D."/>
            <person name="Junier P."/>
        </authorList>
    </citation>
    <scope>NUCLEOTIDE SEQUENCE [LARGE SCALE GENOMIC DNA]</scope>
    <source>
        <strain evidence="4 5">Ins1</strain>
    </source>
</reference>
<feature type="domain" description="Creatinase N-terminal" evidence="3">
    <location>
        <begin position="53"/>
        <end position="197"/>
    </location>
</feature>
<evidence type="ECO:0000313" key="4">
    <source>
        <dbReference type="EMBL" id="WPD18085.1"/>
    </source>
</evidence>
<dbReference type="Proteomes" id="UP001304683">
    <property type="component" value="Chromosome"/>
</dbReference>
<evidence type="ECO:0000259" key="3">
    <source>
        <dbReference type="Pfam" id="PF01321"/>
    </source>
</evidence>
<feature type="region of interest" description="Disordered" evidence="1">
    <location>
        <begin position="1"/>
        <end position="43"/>
    </location>
</feature>
<proteinExistence type="predicted"/>
<dbReference type="InterPro" id="IPR050659">
    <property type="entry name" value="Peptidase_M24B"/>
</dbReference>
<dbReference type="PANTHER" id="PTHR46112:SF2">
    <property type="entry name" value="XAA-PRO AMINOPEPTIDASE P-RELATED"/>
    <property type="match status" value="1"/>
</dbReference>
<feature type="domain" description="Peptidase M24" evidence="2">
    <location>
        <begin position="205"/>
        <end position="407"/>
    </location>
</feature>
<dbReference type="InterPro" id="IPR000994">
    <property type="entry name" value="Pept_M24"/>
</dbReference>
<protein>
    <submittedName>
        <fullName evidence="4">M24 family metallopeptidase</fullName>
    </submittedName>
</protein>
<dbReference type="CDD" id="cd01066">
    <property type="entry name" value="APP_MetAP"/>
    <property type="match status" value="1"/>
</dbReference>
<evidence type="ECO:0000256" key="1">
    <source>
        <dbReference type="SAM" id="MobiDB-lite"/>
    </source>
</evidence>
<dbReference type="Gene3D" id="3.90.230.10">
    <property type="entry name" value="Creatinase/methionine aminopeptidase superfamily"/>
    <property type="match status" value="1"/>
</dbReference>
<dbReference type="Gene3D" id="3.40.350.10">
    <property type="entry name" value="Creatinase/prolidase N-terminal domain"/>
    <property type="match status" value="1"/>
</dbReference>
<dbReference type="RefSeq" id="WP_318749966.1">
    <property type="nucleotide sequence ID" value="NZ_CP132508.1"/>
</dbReference>
<gene>
    <name evidence="4" type="ORF">Q5761_06725</name>
</gene>